<dbReference type="AlphaFoldDB" id="A0A0E9S9G7"/>
<reference evidence="1" key="1">
    <citation type="submission" date="2014-11" db="EMBL/GenBank/DDBJ databases">
        <authorList>
            <person name="Amaro Gonzalez C."/>
        </authorList>
    </citation>
    <scope>NUCLEOTIDE SEQUENCE</scope>
</reference>
<name>A0A0E9S9G7_ANGAN</name>
<organism evidence="1">
    <name type="scientific">Anguilla anguilla</name>
    <name type="common">European freshwater eel</name>
    <name type="synonym">Muraena anguilla</name>
    <dbReference type="NCBI Taxonomy" id="7936"/>
    <lineage>
        <taxon>Eukaryota</taxon>
        <taxon>Metazoa</taxon>
        <taxon>Chordata</taxon>
        <taxon>Craniata</taxon>
        <taxon>Vertebrata</taxon>
        <taxon>Euteleostomi</taxon>
        <taxon>Actinopterygii</taxon>
        <taxon>Neopterygii</taxon>
        <taxon>Teleostei</taxon>
        <taxon>Anguilliformes</taxon>
        <taxon>Anguillidae</taxon>
        <taxon>Anguilla</taxon>
    </lineage>
</organism>
<proteinExistence type="predicted"/>
<reference evidence="1" key="2">
    <citation type="journal article" date="2015" name="Fish Shellfish Immunol.">
        <title>Early steps in the European eel (Anguilla anguilla)-Vibrio vulnificus interaction in the gills: Role of the RtxA13 toxin.</title>
        <authorList>
            <person name="Callol A."/>
            <person name="Pajuelo D."/>
            <person name="Ebbesson L."/>
            <person name="Teles M."/>
            <person name="MacKenzie S."/>
            <person name="Amaro C."/>
        </authorList>
    </citation>
    <scope>NUCLEOTIDE SEQUENCE</scope>
</reference>
<dbReference type="EMBL" id="GBXM01070666">
    <property type="protein sequence ID" value="JAH37911.1"/>
    <property type="molecule type" value="Transcribed_RNA"/>
</dbReference>
<accession>A0A0E9S9G7</accession>
<sequence>MYYVPPGGNVFALRNPYPHKNNLRCGPFLVIFHGNILETLKLFIVTEVMEYHSVYVTEHIVTAH</sequence>
<evidence type="ECO:0000313" key="1">
    <source>
        <dbReference type="EMBL" id="JAH37911.1"/>
    </source>
</evidence>
<protein>
    <submittedName>
        <fullName evidence="1">Uncharacterized protein</fullName>
    </submittedName>
</protein>